<evidence type="ECO:0000256" key="1">
    <source>
        <dbReference type="ARBA" id="ARBA00004370"/>
    </source>
</evidence>
<reference evidence="7 8" key="1">
    <citation type="journal article" date="2024" name="Front. Microbiol.">
        <title>Novel thermophilic genera Geochorda gen. nov. and Carboxydochorda gen. nov. from the deep terrestrial subsurface reveal the ecophysiological diversity in the class Limnochordia.</title>
        <authorList>
            <person name="Karnachuk O.V."/>
            <person name="Lukina A.P."/>
            <person name="Avakyan M.R."/>
            <person name="Kadnikov V.V."/>
            <person name="Begmatov S."/>
            <person name="Beletsky A.V."/>
            <person name="Vlasova K.G."/>
            <person name="Novikov A.A."/>
            <person name="Shcherbakova V.A."/>
            <person name="Mardanov A.V."/>
            <person name="Ravin N.V."/>
        </authorList>
    </citation>
    <scope>NUCLEOTIDE SEQUENCE [LARGE SCALE GENOMIC DNA]</scope>
    <source>
        <strain evidence="7 8">L945</strain>
    </source>
</reference>
<dbReference type="Proteomes" id="UP001332192">
    <property type="component" value="Chromosome"/>
</dbReference>
<name>A0ABZ1C1S3_9FIRM</name>
<feature type="transmembrane region" description="Helical" evidence="6">
    <location>
        <begin position="36"/>
        <end position="60"/>
    </location>
</feature>
<dbReference type="PANTHER" id="PTHR21346:SF10">
    <property type="entry name" value="TRANSMEMBRANE PROTEIN"/>
    <property type="match status" value="1"/>
</dbReference>
<keyword evidence="8" id="KW-1185">Reference proteome</keyword>
<feature type="transmembrane region" description="Helical" evidence="6">
    <location>
        <begin position="6"/>
        <end position="29"/>
    </location>
</feature>
<accession>A0ABZ1C1S3</accession>
<evidence type="ECO:0000256" key="5">
    <source>
        <dbReference type="ARBA" id="ARBA00023136"/>
    </source>
</evidence>
<evidence type="ECO:0000256" key="6">
    <source>
        <dbReference type="SAM" id="Phobius"/>
    </source>
</evidence>
<evidence type="ECO:0000313" key="8">
    <source>
        <dbReference type="Proteomes" id="UP001332192"/>
    </source>
</evidence>
<feature type="transmembrane region" description="Helical" evidence="6">
    <location>
        <begin position="84"/>
        <end position="106"/>
    </location>
</feature>
<comment type="subcellular location">
    <subcellularLocation>
        <location evidence="1">Membrane</location>
    </subcellularLocation>
</comment>
<gene>
    <name evidence="7" type="ORF">U7230_04445</name>
</gene>
<dbReference type="EMBL" id="CP141615">
    <property type="protein sequence ID" value="WRP18262.1"/>
    <property type="molecule type" value="Genomic_DNA"/>
</dbReference>
<keyword evidence="3 6" id="KW-0812">Transmembrane</keyword>
<proteinExistence type="inferred from homology"/>
<evidence type="ECO:0000256" key="3">
    <source>
        <dbReference type="ARBA" id="ARBA00022692"/>
    </source>
</evidence>
<dbReference type="InterPro" id="IPR007014">
    <property type="entry name" value="FUN14"/>
</dbReference>
<keyword evidence="4 6" id="KW-1133">Transmembrane helix</keyword>
<keyword evidence="5 6" id="KW-0472">Membrane</keyword>
<sequence length="109" mass="11347">MTESGFNWGLLGQQAGLGLVLGLSVGYSLKKALKVALVLVGALTALLVGLSRIGFITVHWDVIESAYTSAMQQAGGARGALDRVVAWFSSSLAVAGSFSLGFWLGFRKG</sequence>
<evidence type="ECO:0000256" key="4">
    <source>
        <dbReference type="ARBA" id="ARBA00022989"/>
    </source>
</evidence>
<evidence type="ECO:0000313" key="7">
    <source>
        <dbReference type="EMBL" id="WRP18262.1"/>
    </source>
</evidence>
<comment type="similarity">
    <text evidence="2">Belongs to the FUN14 family.</text>
</comment>
<dbReference type="Pfam" id="PF04930">
    <property type="entry name" value="FUN14"/>
    <property type="match status" value="1"/>
</dbReference>
<dbReference type="PANTHER" id="PTHR21346">
    <property type="entry name" value="FUN14 DOMAIN CONTAINING"/>
    <property type="match status" value="1"/>
</dbReference>
<dbReference type="RefSeq" id="WP_324717533.1">
    <property type="nucleotide sequence ID" value="NZ_CP141615.1"/>
</dbReference>
<protein>
    <submittedName>
        <fullName evidence="7">FUN14 domain-containing protein</fullName>
    </submittedName>
</protein>
<evidence type="ECO:0000256" key="2">
    <source>
        <dbReference type="ARBA" id="ARBA00009160"/>
    </source>
</evidence>
<organism evidence="7 8">
    <name type="scientific">Carboxydichorda subterranea</name>
    <dbReference type="NCBI Taxonomy" id="3109565"/>
    <lineage>
        <taxon>Bacteria</taxon>
        <taxon>Bacillati</taxon>
        <taxon>Bacillota</taxon>
        <taxon>Limnochordia</taxon>
        <taxon>Limnochordales</taxon>
        <taxon>Geochordaceae</taxon>
        <taxon>Carboxydichorda</taxon>
    </lineage>
</organism>